<gene>
    <name evidence="1" type="ORF">V5O48_008489</name>
</gene>
<dbReference type="EMBL" id="JBAHYK010000502">
    <property type="protein sequence ID" value="KAL0573462.1"/>
    <property type="molecule type" value="Genomic_DNA"/>
</dbReference>
<keyword evidence="2" id="KW-1185">Reference proteome</keyword>
<name>A0ABR3FDQ8_9AGAR</name>
<dbReference type="Proteomes" id="UP001465976">
    <property type="component" value="Unassembled WGS sequence"/>
</dbReference>
<accession>A0ABR3FDQ8</accession>
<evidence type="ECO:0000313" key="1">
    <source>
        <dbReference type="EMBL" id="KAL0573462.1"/>
    </source>
</evidence>
<reference evidence="1 2" key="1">
    <citation type="submission" date="2024-02" db="EMBL/GenBank/DDBJ databases">
        <title>A draft genome for the cacao thread blight pathogen Marasmius crinis-equi.</title>
        <authorList>
            <person name="Cohen S.P."/>
            <person name="Baruah I.K."/>
            <person name="Amoako-Attah I."/>
            <person name="Bukari Y."/>
            <person name="Meinhardt L.W."/>
            <person name="Bailey B.A."/>
        </authorList>
    </citation>
    <scope>NUCLEOTIDE SEQUENCE [LARGE SCALE GENOMIC DNA]</scope>
    <source>
        <strain evidence="1 2">GH-76</strain>
    </source>
</reference>
<comment type="caution">
    <text evidence="1">The sequence shown here is derived from an EMBL/GenBank/DDBJ whole genome shotgun (WGS) entry which is preliminary data.</text>
</comment>
<sequence length="149" mass="17036">MSGGSSSFFQHANHPTIGDFTHFYQAETVTNNNNNIHTYGGTVVMSDQMERKKKIVPIEHNSKEIDPDDIIFQNLVSKQDLDMVIKQPPLKDNNPFQARIQAGRAKVKITRTVYTAEIMHLGDRQFTVYMFEPKANKDEEALRMASHLQ</sequence>
<proteinExistence type="predicted"/>
<protein>
    <submittedName>
        <fullName evidence="1">Uncharacterized protein</fullName>
    </submittedName>
</protein>
<organism evidence="1 2">
    <name type="scientific">Marasmius crinis-equi</name>
    <dbReference type="NCBI Taxonomy" id="585013"/>
    <lineage>
        <taxon>Eukaryota</taxon>
        <taxon>Fungi</taxon>
        <taxon>Dikarya</taxon>
        <taxon>Basidiomycota</taxon>
        <taxon>Agaricomycotina</taxon>
        <taxon>Agaricomycetes</taxon>
        <taxon>Agaricomycetidae</taxon>
        <taxon>Agaricales</taxon>
        <taxon>Marasmiineae</taxon>
        <taxon>Marasmiaceae</taxon>
        <taxon>Marasmius</taxon>
    </lineage>
</organism>
<evidence type="ECO:0000313" key="2">
    <source>
        <dbReference type="Proteomes" id="UP001465976"/>
    </source>
</evidence>